<organism evidence="2 3">
    <name type="scientific">Candidatus Profftella armatura</name>
    <name type="common">Diaphorina cf. continua</name>
    <dbReference type="NCBI Taxonomy" id="2661583"/>
    <lineage>
        <taxon>Bacteria</taxon>
        <taxon>Pseudomonadati</taxon>
        <taxon>Pseudomonadota</taxon>
        <taxon>Betaproteobacteria</taxon>
        <taxon>Candidatus Profftella</taxon>
    </lineage>
</organism>
<gene>
    <name evidence="2" type="primary">dipC</name>
    <name evidence="2" type="ORF">PADco_1360</name>
</gene>
<dbReference type="KEGG" id="parm:PADco_1360"/>
<sequence>MNYKTIEVNIKKSICFIRFCNKKNNNMINHDMIDECLHILKKNDYSNPFHIVVLEGLPKVFCLGADFDEIIKKNHPIESKKLYELWYMLSCGPFISLSNVCSGKVNAGGIGFIAACDIVLANPNAQFSLSELLFNLFPACVLPFLIRRIGFQRSNYMTLMTKPITAKQALEWNLVDAVSNNNDLLLHKHLLRLKYLSKNSIKNYKKYINKLNNILLHSKDNAVSTNHKLFSNSKNLEKISYYINTGYFPWE</sequence>
<dbReference type="RefSeq" id="WP_201329895.1">
    <property type="nucleotide sequence ID" value="NZ_AP023215.1"/>
</dbReference>
<dbReference type="PANTHER" id="PTHR42964:SF1">
    <property type="entry name" value="POLYKETIDE BIOSYNTHESIS ENOYL-COA HYDRATASE PKSH-RELATED"/>
    <property type="match status" value="1"/>
</dbReference>
<dbReference type="EMBL" id="AP023215">
    <property type="protein sequence ID" value="BCG49556.1"/>
    <property type="molecule type" value="Genomic_DNA"/>
</dbReference>
<proteinExistence type="inferred from homology"/>
<comment type="similarity">
    <text evidence="1">Belongs to the enoyl-CoA hydratase/isomerase family.</text>
</comment>
<keyword evidence="3" id="KW-1185">Reference proteome</keyword>
<dbReference type="CDD" id="cd06558">
    <property type="entry name" value="crotonase-like"/>
    <property type="match status" value="1"/>
</dbReference>
<accession>A0A7R6VZN1</accession>
<dbReference type="PANTHER" id="PTHR42964">
    <property type="entry name" value="ENOYL-COA HYDRATASE"/>
    <property type="match status" value="1"/>
</dbReference>
<dbReference type="InterPro" id="IPR051683">
    <property type="entry name" value="Enoyl-CoA_Hydratase/Isomerase"/>
</dbReference>
<evidence type="ECO:0000313" key="2">
    <source>
        <dbReference type="EMBL" id="BCG49556.1"/>
    </source>
</evidence>
<dbReference type="AlphaFoldDB" id="A0A7R6VZN1"/>
<dbReference type="GO" id="GO:0003824">
    <property type="term" value="F:catalytic activity"/>
    <property type="evidence" value="ECO:0007669"/>
    <property type="project" value="UniProtKB-ARBA"/>
</dbReference>
<protein>
    <submittedName>
        <fullName evidence="2">Polyketide biosynthesis enoyl-CoA hydratase, PedL homolog</fullName>
    </submittedName>
</protein>
<dbReference type="Gene3D" id="3.90.226.10">
    <property type="entry name" value="2-enoyl-CoA Hydratase, Chain A, domain 1"/>
    <property type="match status" value="1"/>
</dbReference>
<evidence type="ECO:0000313" key="3">
    <source>
        <dbReference type="Proteomes" id="UP000595708"/>
    </source>
</evidence>
<name>A0A7R6VZN1_9PROT</name>
<reference evidence="2 3" key="1">
    <citation type="journal article" date="2020" name="Genome Biol. Evol.">
        <title>Comparative Genomics Underlines Multiple Roles of Profftella, an Obligate Symbiont of Psyllids: Providing Toxins, Vitamins, and Carotenoids.</title>
        <authorList>
            <person name="Nakabachi A."/>
            <person name="Piel J."/>
            <person name="Malenovsky I."/>
            <person name="Hirose Y."/>
        </authorList>
    </citation>
    <scope>NUCLEOTIDE SEQUENCE [LARGE SCALE GENOMIC DNA]</scope>
    <source>
        <strain evidence="2 3">Dco</strain>
    </source>
</reference>
<dbReference type="InterPro" id="IPR001753">
    <property type="entry name" value="Enoyl-CoA_hydra/iso"/>
</dbReference>
<dbReference type="SUPFAM" id="SSF52096">
    <property type="entry name" value="ClpP/crotonase"/>
    <property type="match status" value="1"/>
</dbReference>
<dbReference type="InterPro" id="IPR029045">
    <property type="entry name" value="ClpP/crotonase-like_dom_sf"/>
</dbReference>
<dbReference type="Proteomes" id="UP000595708">
    <property type="component" value="Chromosome"/>
</dbReference>
<dbReference type="NCBIfam" id="NF005498">
    <property type="entry name" value="PRK07112.1"/>
    <property type="match status" value="1"/>
</dbReference>
<dbReference type="Pfam" id="PF00378">
    <property type="entry name" value="ECH_1"/>
    <property type="match status" value="1"/>
</dbReference>
<evidence type="ECO:0000256" key="1">
    <source>
        <dbReference type="ARBA" id="ARBA00005254"/>
    </source>
</evidence>